<gene>
    <name evidence="3" type="ORF">G5B91_33125</name>
</gene>
<name>A0A6G6J791_PSENT</name>
<geneLocation type="plasmid" evidence="4">
    <name>ppnihbp1_2</name>
</geneLocation>
<feature type="chain" id="PRO_5026252464" description="DUF4124 domain-containing protein" evidence="2">
    <location>
        <begin position="22"/>
        <end position="77"/>
    </location>
</feature>
<feature type="signal peptide" evidence="2">
    <location>
        <begin position="1"/>
        <end position="21"/>
    </location>
</feature>
<dbReference type="RefSeq" id="WP_024766604.1">
    <property type="nucleotide sequence ID" value="NZ_CP049141.1"/>
</dbReference>
<dbReference type="KEGG" id="pnt:G5B91_33125"/>
<accession>A0A6G6J791</accession>
<evidence type="ECO:0008006" key="5">
    <source>
        <dbReference type="Google" id="ProtNLM"/>
    </source>
</evidence>
<dbReference type="AlphaFoldDB" id="A0A6G6J791"/>
<dbReference type="EMBL" id="CP049141">
    <property type="protein sequence ID" value="QIE91199.1"/>
    <property type="molecule type" value="Genomic_DNA"/>
</dbReference>
<keyword evidence="2" id="KW-0732">Signal</keyword>
<evidence type="ECO:0000313" key="3">
    <source>
        <dbReference type="EMBL" id="QIE91199.1"/>
    </source>
</evidence>
<reference evidence="3 4" key="1">
    <citation type="submission" date="2020-02" db="EMBL/GenBank/DDBJ databases">
        <title>Integrative conjugative elements (ICEs) and plasmids drive adaptation of Pseudomonas nitroreducens strain HBP1 to wastewater environment.</title>
        <authorList>
            <person name="Sentchilo V."/>
            <person name="Carraro N."/>
            <person name="Bertelli C."/>
            <person name="van der Meer J.R."/>
        </authorList>
    </citation>
    <scope>NUCLEOTIDE SEQUENCE [LARGE SCALE GENOMIC DNA]</scope>
    <source>
        <strain evidence="3 4">HBP1</strain>
        <plasmid evidence="4">ppnihbp1_2</plasmid>
    </source>
</reference>
<feature type="compositionally biased region" description="Basic and acidic residues" evidence="1">
    <location>
        <begin position="45"/>
        <end position="77"/>
    </location>
</feature>
<evidence type="ECO:0000313" key="4">
    <source>
        <dbReference type="Proteomes" id="UP000501063"/>
    </source>
</evidence>
<keyword evidence="3" id="KW-0614">Plasmid</keyword>
<sequence length="77" mass="8082">MYKKLIIAAVISMGVVAGAQAGSGGNGSGNPRNSWDKQPVGEPHYVWKDGKLVSAKDKAGDQKVVKNDEKKGEVASK</sequence>
<evidence type="ECO:0000256" key="1">
    <source>
        <dbReference type="SAM" id="MobiDB-lite"/>
    </source>
</evidence>
<evidence type="ECO:0000256" key="2">
    <source>
        <dbReference type="SAM" id="SignalP"/>
    </source>
</evidence>
<dbReference type="Proteomes" id="UP000501063">
    <property type="component" value="Plasmid pPniHBP1_2"/>
</dbReference>
<feature type="region of interest" description="Disordered" evidence="1">
    <location>
        <begin position="20"/>
        <end position="77"/>
    </location>
</feature>
<proteinExistence type="predicted"/>
<protein>
    <recommendedName>
        <fullName evidence="5">DUF4124 domain-containing protein</fullName>
    </recommendedName>
</protein>
<organism evidence="3 4">
    <name type="scientific">Pseudomonas nitroreducens</name>
    <dbReference type="NCBI Taxonomy" id="46680"/>
    <lineage>
        <taxon>Bacteria</taxon>
        <taxon>Pseudomonadati</taxon>
        <taxon>Pseudomonadota</taxon>
        <taxon>Gammaproteobacteria</taxon>
        <taxon>Pseudomonadales</taxon>
        <taxon>Pseudomonadaceae</taxon>
        <taxon>Pseudomonas</taxon>
    </lineage>
</organism>